<proteinExistence type="predicted"/>
<dbReference type="CDD" id="cd00110">
    <property type="entry name" value="LamG"/>
    <property type="match status" value="1"/>
</dbReference>
<dbReference type="Gene3D" id="2.60.120.1000">
    <property type="match status" value="1"/>
</dbReference>
<feature type="compositionally biased region" description="Polar residues" evidence="3">
    <location>
        <begin position="1546"/>
        <end position="1559"/>
    </location>
</feature>
<organism evidence="8 9">
    <name type="scientific">Diploscapter pachys</name>
    <dbReference type="NCBI Taxonomy" id="2018661"/>
    <lineage>
        <taxon>Eukaryota</taxon>
        <taxon>Metazoa</taxon>
        <taxon>Ecdysozoa</taxon>
        <taxon>Nematoda</taxon>
        <taxon>Chromadorea</taxon>
        <taxon>Rhabditida</taxon>
        <taxon>Rhabditina</taxon>
        <taxon>Rhabditomorpha</taxon>
        <taxon>Rhabditoidea</taxon>
        <taxon>Rhabditidae</taxon>
        <taxon>Diploscapter</taxon>
    </lineage>
</organism>
<comment type="caution">
    <text evidence="8">The sequence shown here is derived from an EMBL/GenBank/DDBJ whole genome shotgun (WGS) entry which is preliminary data.</text>
</comment>
<dbReference type="Proteomes" id="UP000218231">
    <property type="component" value="Unassembled WGS sequence"/>
</dbReference>
<feature type="signal peptide" evidence="5">
    <location>
        <begin position="1"/>
        <end position="17"/>
    </location>
</feature>
<sequence length="1577" mass="175073">MIIPLLLLYSFSVSAYGIDPSAVYLYSRKSFVNYTAEHWKLHEAPANEITVALNYQLKSNGQIFAIRLIEPNDGQQSFKLSISVFDTRYIVALMDVNDNPIEQGFVDLGIQLEGNHTLYTKIANGAVSLVLDEKQSDNSVLDNALIHLRKDDTISFVIGGGGESATGCVQFKHLAVDGALTLPKDLHEVELNYVDTCNAVQDCKNRHCGAGKCVQLEVAECDCFGTRKTGPNCKDEPRDIRLKNDDDTANPELIRFNTWDQQAIERIILYFEYADPTDKEGVLLHSILANGTQFKLYVVNNKGQLTAGSAHLNFTLDSETKVHKVEIEIGTKISLTVDGTVKTCATPLGMLLSSLTIGGVQSDLPDGTREIGITACFPLIYVDHYDVIDLYFKGDSKVISQSKLSSCSDEPLVSDGIKMFDTDKFQVVQMSDDLNSDSMEGLNLYEAFTKTLSTSNNCERADQHVCRHDSICEKHNTTIKCSCKPGYGGRYCQFVLMPRTCSEAQLWKLPEGPTRLDLDGPGKLSANIAMCKNGTTIVPHDMPSSTSIRDSAFLTDSLFLISYRDFTPHQLSSLVRQSYDCSQTVAYSCNKAPLSFSSYHTWFHTAYTNKTLRQMGQVPNSCACMDTGCVGHGKCNCDSGSITQDTGILTGKTAGITRVIALRDEGQVAGQMTLGELQCWGNDGTAIKFNTLNALPLEDWNGQALSFHFATVNSTALLAEIYEPEKSLYIKIVEGHTIELSYSGGTLVAHSQARLNDSQWHSLVLEVVESEIRLSVDGIHAFKAIESDILPNGQLKISCTNDGFIGAIRDVRINGEFVNLYQHISGILGVDRYNGGRCSETRCQNGAICVEDFVNDSFLCRCKYPNIHSGKSCEIDLNRESSISLHGGNIRLDESSSPLAKQTVLSFRTDQHNALIFFAHDENNNFVQLHLSNEVNITLTLNNEDVVSSCTVSALMGKEFANMEWIQISIEHKPEYSTLIVEEDACVIRESRQLATKPIKKYSHVETDIAIIPVGLHPVVDVKPFVYTFIGGVEREETARDGSMVLEPLYQSPIHNLRGCVRGLKIGDEVVNLREKITENHLGVRSGCDITCVDCHNGGHCAADWTNPVKQPLVPACDCARTSYEGLSCNIDNGMHIPDDSSFTFRTSPILRRIIASRKGRQEIRFAFAVEKSTALLKSRQFPSKRSLANVHFTDTSYFEFVINKNLTLNVGYVDINGQIRVLNFDENFADGYRHFIRMRFGEKNRTIITVDTLTSTFTHPAENTAPNLFDVDRIQFAVARETELVPPSQAKQPFKGCISNVALDFYKNPPLILQPLSYFFNDTHEYHEFATSSGEVSPGKCSSFQSPDFLTGQKNPVELAEWDTNFARLDYTGPIMQMPEDEGSSLWWIILIVFLILLALLIAFCIYKMLCKKDNESGRPFETEPLHRPKATKNIYSPPPLVNDPKSNYQVPEPHVNLDGHQRASVSSDKLPPRNSLSSGTSAYFTAQEHPSDHSSLYDNRDTDNDSDTIRHIDDDDIVIVDRPNGVHNTPHRVSSFRGGDPTVPQGSPLYSPSSSRPTVIPIPPPRLETPIRSST</sequence>
<accession>A0A2A2LB05</accession>
<dbReference type="InterPro" id="IPR000742">
    <property type="entry name" value="EGF"/>
</dbReference>
<evidence type="ECO:0000256" key="3">
    <source>
        <dbReference type="SAM" id="MobiDB-lite"/>
    </source>
</evidence>
<feature type="domain" description="EGF-like" evidence="7">
    <location>
        <begin position="834"/>
        <end position="874"/>
    </location>
</feature>
<keyword evidence="9" id="KW-1185">Reference proteome</keyword>
<dbReference type="PROSITE" id="PS50025">
    <property type="entry name" value="LAM_G_DOMAIN"/>
    <property type="match status" value="2"/>
</dbReference>
<keyword evidence="4" id="KW-1133">Transmembrane helix</keyword>
<reference evidence="8 9" key="1">
    <citation type="journal article" date="2017" name="Curr. Biol.">
        <title>Genome architecture and evolution of a unichromosomal asexual nematode.</title>
        <authorList>
            <person name="Fradin H."/>
            <person name="Zegar C."/>
            <person name="Gutwein M."/>
            <person name="Lucas J."/>
            <person name="Kovtun M."/>
            <person name="Corcoran D."/>
            <person name="Baugh L.R."/>
            <person name="Kiontke K."/>
            <person name="Gunsalus K."/>
            <person name="Fitch D.H."/>
            <person name="Piano F."/>
        </authorList>
    </citation>
    <scope>NUCLEOTIDE SEQUENCE [LARGE SCALE GENOMIC DNA]</scope>
    <source>
        <strain evidence="8">PF1309</strain>
    </source>
</reference>
<dbReference type="SUPFAM" id="SSF49899">
    <property type="entry name" value="Concanavalin A-like lectins/glucanases"/>
    <property type="match status" value="3"/>
</dbReference>
<evidence type="ECO:0000256" key="4">
    <source>
        <dbReference type="SAM" id="Phobius"/>
    </source>
</evidence>
<feature type="domain" description="EGF-like" evidence="7">
    <location>
        <begin position="454"/>
        <end position="493"/>
    </location>
</feature>
<feature type="disulfide bond" evidence="2">
    <location>
        <begin position="483"/>
        <end position="492"/>
    </location>
</feature>
<dbReference type="InterPro" id="IPR050372">
    <property type="entry name" value="Neurexin-related_CASP"/>
</dbReference>
<evidence type="ECO:0000313" key="9">
    <source>
        <dbReference type="Proteomes" id="UP000218231"/>
    </source>
</evidence>
<keyword evidence="4" id="KW-0472">Membrane</keyword>
<evidence type="ECO:0000256" key="1">
    <source>
        <dbReference type="ARBA" id="ARBA00023157"/>
    </source>
</evidence>
<keyword evidence="2" id="KW-0245">EGF-like domain</keyword>
<keyword evidence="4" id="KW-0812">Transmembrane</keyword>
<evidence type="ECO:0008006" key="10">
    <source>
        <dbReference type="Google" id="ProtNLM"/>
    </source>
</evidence>
<dbReference type="Pfam" id="PF02210">
    <property type="entry name" value="Laminin_G_2"/>
    <property type="match status" value="3"/>
</dbReference>
<feature type="domain" description="Laminin G" evidence="6">
    <location>
        <begin position="676"/>
        <end position="838"/>
    </location>
</feature>
<dbReference type="PROSITE" id="PS01186">
    <property type="entry name" value="EGF_2"/>
    <property type="match status" value="1"/>
</dbReference>
<dbReference type="OrthoDB" id="5989513at2759"/>
<dbReference type="InterPro" id="IPR013320">
    <property type="entry name" value="ConA-like_dom_sf"/>
</dbReference>
<keyword evidence="1 2" id="KW-1015">Disulfide bond</keyword>
<dbReference type="Gene3D" id="2.10.25.10">
    <property type="entry name" value="Laminin"/>
    <property type="match status" value="1"/>
</dbReference>
<gene>
    <name evidence="8" type="ORF">WR25_16108</name>
</gene>
<dbReference type="PANTHER" id="PTHR15036:SF94">
    <property type="entry name" value="INTESTINAL NEUREXIN-LIKE"/>
    <property type="match status" value="1"/>
</dbReference>
<feature type="transmembrane region" description="Helical" evidence="4">
    <location>
        <begin position="1387"/>
        <end position="1408"/>
    </location>
</feature>
<evidence type="ECO:0000256" key="5">
    <source>
        <dbReference type="SAM" id="SignalP"/>
    </source>
</evidence>
<comment type="caution">
    <text evidence="2">Lacks conserved residue(s) required for the propagation of feature annotation.</text>
</comment>
<protein>
    <recommendedName>
        <fullName evidence="10">EGF-like domain-containing protein</fullName>
    </recommendedName>
</protein>
<feature type="disulfide bond" evidence="2">
    <location>
        <begin position="843"/>
        <end position="860"/>
    </location>
</feature>
<evidence type="ECO:0000259" key="6">
    <source>
        <dbReference type="PROSITE" id="PS50025"/>
    </source>
</evidence>
<dbReference type="PANTHER" id="PTHR15036">
    <property type="entry name" value="PIKACHURIN-LIKE PROTEIN"/>
    <property type="match status" value="1"/>
</dbReference>
<feature type="compositionally biased region" description="Basic and acidic residues" evidence="3">
    <location>
        <begin position="1500"/>
        <end position="1515"/>
    </location>
</feature>
<feature type="chain" id="PRO_5012584467" description="EGF-like domain-containing protein" evidence="5">
    <location>
        <begin position="18"/>
        <end position="1577"/>
    </location>
</feature>
<feature type="region of interest" description="Disordered" evidence="3">
    <location>
        <begin position="1419"/>
        <end position="1577"/>
    </location>
</feature>
<dbReference type="STRING" id="2018661.A0A2A2LB05"/>
<name>A0A2A2LB05_9BILA</name>
<feature type="compositionally biased region" description="Polar residues" evidence="3">
    <location>
        <begin position="1476"/>
        <end position="1486"/>
    </location>
</feature>
<evidence type="ECO:0000256" key="2">
    <source>
        <dbReference type="PROSITE-ProRule" id="PRU00076"/>
    </source>
</evidence>
<feature type="compositionally biased region" description="Basic and acidic residues" evidence="3">
    <location>
        <begin position="1419"/>
        <end position="1428"/>
    </location>
</feature>
<dbReference type="InterPro" id="IPR001791">
    <property type="entry name" value="Laminin_G"/>
</dbReference>
<feature type="domain" description="Laminin G" evidence="6">
    <location>
        <begin position="879"/>
        <end position="1088"/>
    </location>
</feature>
<dbReference type="PROSITE" id="PS50026">
    <property type="entry name" value="EGF_3"/>
    <property type="match status" value="2"/>
</dbReference>
<evidence type="ECO:0000313" key="8">
    <source>
        <dbReference type="EMBL" id="PAV83360.1"/>
    </source>
</evidence>
<dbReference type="PROSITE" id="PS00022">
    <property type="entry name" value="EGF_1"/>
    <property type="match status" value="1"/>
</dbReference>
<dbReference type="CDD" id="cd00054">
    <property type="entry name" value="EGF_CA"/>
    <property type="match status" value="1"/>
</dbReference>
<dbReference type="SMART" id="SM00282">
    <property type="entry name" value="LamG"/>
    <property type="match status" value="2"/>
</dbReference>
<keyword evidence="5" id="KW-0732">Signal</keyword>
<evidence type="ECO:0000259" key="7">
    <source>
        <dbReference type="PROSITE" id="PS50026"/>
    </source>
</evidence>
<dbReference type="Gene3D" id="2.60.120.200">
    <property type="match status" value="3"/>
</dbReference>
<dbReference type="EMBL" id="LIAE01006965">
    <property type="protein sequence ID" value="PAV83360.1"/>
    <property type="molecule type" value="Genomic_DNA"/>
</dbReference>
<dbReference type="SMART" id="SM00181">
    <property type="entry name" value="EGF"/>
    <property type="match status" value="4"/>
</dbReference>